<feature type="domain" description="EB" evidence="1">
    <location>
        <begin position="5"/>
        <end position="48"/>
    </location>
</feature>
<gene>
    <name evidence="2" type="ORF">ElyMa_000900600</name>
</gene>
<dbReference type="AlphaFoldDB" id="A0AAV4H9G2"/>
<dbReference type="Proteomes" id="UP000762676">
    <property type="component" value="Unassembled WGS sequence"/>
</dbReference>
<name>A0AAV4H9G2_9GAST</name>
<reference evidence="2 3" key="1">
    <citation type="journal article" date="2021" name="Elife">
        <title>Chloroplast acquisition without the gene transfer in kleptoplastic sea slugs, Plakobranchus ocellatus.</title>
        <authorList>
            <person name="Maeda T."/>
            <person name="Takahashi S."/>
            <person name="Yoshida T."/>
            <person name="Shimamura S."/>
            <person name="Takaki Y."/>
            <person name="Nagai Y."/>
            <person name="Toyoda A."/>
            <person name="Suzuki Y."/>
            <person name="Arimoto A."/>
            <person name="Ishii H."/>
            <person name="Satoh N."/>
            <person name="Nishiyama T."/>
            <person name="Hasebe M."/>
            <person name="Maruyama T."/>
            <person name="Minagawa J."/>
            <person name="Obokata J."/>
            <person name="Shigenobu S."/>
        </authorList>
    </citation>
    <scope>NUCLEOTIDE SEQUENCE [LARGE SCALE GENOMIC DNA]</scope>
</reference>
<dbReference type="EMBL" id="BMAT01001852">
    <property type="protein sequence ID" value="GFR93738.1"/>
    <property type="molecule type" value="Genomic_DNA"/>
</dbReference>
<evidence type="ECO:0000313" key="2">
    <source>
        <dbReference type="EMBL" id="GFR93738.1"/>
    </source>
</evidence>
<evidence type="ECO:0000259" key="1">
    <source>
        <dbReference type="Pfam" id="PF01683"/>
    </source>
</evidence>
<dbReference type="Pfam" id="PF01683">
    <property type="entry name" value="EB"/>
    <property type="match status" value="1"/>
</dbReference>
<protein>
    <submittedName>
        <fullName evidence="2">Ephrin type-A receptor 7</fullName>
    </submittedName>
</protein>
<keyword evidence="3" id="KW-1185">Reference proteome</keyword>
<keyword evidence="2" id="KW-0675">Receptor</keyword>
<accession>A0AAV4H9G2</accession>
<organism evidence="2 3">
    <name type="scientific">Elysia marginata</name>
    <dbReference type="NCBI Taxonomy" id="1093978"/>
    <lineage>
        <taxon>Eukaryota</taxon>
        <taxon>Metazoa</taxon>
        <taxon>Spiralia</taxon>
        <taxon>Lophotrochozoa</taxon>
        <taxon>Mollusca</taxon>
        <taxon>Gastropoda</taxon>
        <taxon>Heterobranchia</taxon>
        <taxon>Euthyneura</taxon>
        <taxon>Panpulmonata</taxon>
        <taxon>Sacoglossa</taxon>
        <taxon>Placobranchoidea</taxon>
        <taxon>Plakobranchidae</taxon>
        <taxon>Elysia</taxon>
    </lineage>
</organism>
<evidence type="ECO:0000313" key="3">
    <source>
        <dbReference type="Proteomes" id="UP000762676"/>
    </source>
</evidence>
<proteinExistence type="predicted"/>
<sequence length="104" mass="10804">MSDGGVCQAKIPVGQFCTASGQCVVNAECEAPSGGLCVCNRGYFPTGDQGGACAAFKLPGDQCLAEDRCVKHAFCDQPADGTCVCEVAYYSTGLECLPRIKPDK</sequence>
<comment type="caution">
    <text evidence="2">The sequence shown here is derived from an EMBL/GenBank/DDBJ whole genome shotgun (WGS) entry which is preliminary data.</text>
</comment>
<dbReference type="InterPro" id="IPR006149">
    <property type="entry name" value="EB_dom"/>
</dbReference>